<accession>A0ABW0LF68</accession>
<comment type="caution">
    <text evidence="1">The sequence shown here is derived from an EMBL/GenBank/DDBJ whole genome shotgun (WGS) entry which is preliminary data.</text>
</comment>
<reference evidence="2" key="1">
    <citation type="journal article" date="2019" name="Int. J. Syst. Evol. Microbiol.">
        <title>The Global Catalogue of Microorganisms (GCM) 10K type strain sequencing project: providing services to taxonomists for standard genome sequencing and annotation.</title>
        <authorList>
            <consortium name="The Broad Institute Genomics Platform"/>
            <consortium name="The Broad Institute Genome Sequencing Center for Infectious Disease"/>
            <person name="Wu L."/>
            <person name="Ma J."/>
        </authorList>
    </citation>
    <scope>NUCLEOTIDE SEQUENCE [LARGE SCALE GENOMIC DNA]</scope>
    <source>
        <strain evidence="2">CGMCC 1.12237</strain>
    </source>
</reference>
<dbReference type="RefSeq" id="WP_382347008.1">
    <property type="nucleotide sequence ID" value="NZ_JBHSMC010000001.1"/>
</dbReference>
<proteinExistence type="predicted"/>
<sequence length="52" mass="5415">MAVVSAVINTIGVEVAAIEDIHTTVTVVAAIVDTNITTKEVVVVIECIKGHQ</sequence>
<dbReference type="Proteomes" id="UP001596147">
    <property type="component" value="Unassembled WGS sequence"/>
</dbReference>
<keyword evidence="2" id="KW-1185">Reference proteome</keyword>
<organism evidence="1 2">
    <name type="scientific">Lederbergia graminis</name>
    <dbReference type="NCBI Taxonomy" id="735518"/>
    <lineage>
        <taxon>Bacteria</taxon>
        <taxon>Bacillati</taxon>
        <taxon>Bacillota</taxon>
        <taxon>Bacilli</taxon>
        <taxon>Bacillales</taxon>
        <taxon>Bacillaceae</taxon>
        <taxon>Lederbergia</taxon>
    </lineage>
</organism>
<evidence type="ECO:0000313" key="1">
    <source>
        <dbReference type="EMBL" id="MFC5463476.1"/>
    </source>
</evidence>
<gene>
    <name evidence="1" type="ORF">ACFPM4_01780</name>
</gene>
<evidence type="ECO:0000313" key="2">
    <source>
        <dbReference type="Proteomes" id="UP001596147"/>
    </source>
</evidence>
<name>A0ABW0LF68_9BACI</name>
<protein>
    <submittedName>
        <fullName evidence="1">Uncharacterized protein</fullName>
    </submittedName>
</protein>
<dbReference type="EMBL" id="JBHSMC010000001">
    <property type="protein sequence ID" value="MFC5463476.1"/>
    <property type="molecule type" value="Genomic_DNA"/>
</dbReference>